<feature type="region of interest" description="Disordered" evidence="1">
    <location>
        <begin position="248"/>
        <end position="279"/>
    </location>
</feature>
<protein>
    <submittedName>
        <fullName evidence="3">Pea pathogenicity protein 2</fullName>
    </submittedName>
</protein>
<sequence>MTTSADAQVHQYSHINGSSEDLLERFAVSEICKGWPVYRDASEWKNYRSLFCKEAMVWTTWSKGQTVDNFIAISKRGKDRGDFIMHRECGTLVEVSQSHPDRAIGKMKATITQRFKTQASQANVFCPEGTEYDVDCDCRFIFFCVKEKRPDGARGEWKAKYVKLFYEKDKVVPVDGNRAPTFDPELMASFPEGYRHLAAAQSGLGYPVTRCLPTARNHGAWHAMYGKMEQWLAGYDVDLVCDDDGNGNEGLDKLSSPTKKNGVNSNKRKGVDDEGLLSDDRADAARVKTSAAANGGSSTNGYHGNGGGPVALNCGLDCEKNGLGQEIGFESVH</sequence>
<evidence type="ECO:0000313" key="3">
    <source>
        <dbReference type="EMBL" id="KAK8026539.1"/>
    </source>
</evidence>
<dbReference type="EMBL" id="JAQQWI010000007">
    <property type="protein sequence ID" value="KAK8026539.1"/>
    <property type="molecule type" value="Genomic_DNA"/>
</dbReference>
<feature type="domain" description="SnoaL-like" evidence="2">
    <location>
        <begin position="21"/>
        <end position="160"/>
    </location>
</feature>
<dbReference type="InterPro" id="IPR037401">
    <property type="entry name" value="SnoaL-like"/>
</dbReference>
<organism evidence="3 4">
    <name type="scientific">Apiospora marii</name>
    <dbReference type="NCBI Taxonomy" id="335849"/>
    <lineage>
        <taxon>Eukaryota</taxon>
        <taxon>Fungi</taxon>
        <taxon>Dikarya</taxon>
        <taxon>Ascomycota</taxon>
        <taxon>Pezizomycotina</taxon>
        <taxon>Sordariomycetes</taxon>
        <taxon>Xylariomycetidae</taxon>
        <taxon>Amphisphaeriales</taxon>
        <taxon>Apiosporaceae</taxon>
        <taxon>Apiospora</taxon>
    </lineage>
</organism>
<dbReference type="Proteomes" id="UP001396898">
    <property type="component" value="Unassembled WGS sequence"/>
</dbReference>
<evidence type="ECO:0000259" key="2">
    <source>
        <dbReference type="Pfam" id="PF13577"/>
    </source>
</evidence>
<reference evidence="3 4" key="1">
    <citation type="submission" date="2023-01" db="EMBL/GenBank/DDBJ databases">
        <title>Analysis of 21 Apiospora genomes using comparative genomics revels a genus with tremendous synthesis potential of carbohydrate active enzymes and secondary metabolites.</title>
        <authorList>
            <person name="Sorensen T."/>
        </authorList>
    </citation>
    <scope>NUCLEOTIDE SEQUENCE [LARGE SCALE GENOMIC DNA]</scope>
    <source>
        <strain evidence="3 4">CBS 20057</strain>
    </source>
</reference>
<name>A0ABR1S3U1_9PEZI</name>
<dbReference type="Pfam" id="PF13577">
    <property type="entry name" value="SnoaL_4"/>
    <property type="match status" value="1"/>
</dbReference>
<proteinExistence type="predicted"/>
<accession>A0ABR1S3U1</accession>
<dbReference type="SUPFAM" id="SSF54427">
    <property type="entry name" value="NTF2-like"/>
    <property type="match status" value="1"/>
</dbReference>
<evidence type="ECO:0000313" key="4">
    <source>
        <dbReference type="Proteomes" id="UP001396898"/>
    </source>
</evidence>
<comment type="caution">
    <text evidence="3">The sequence shown here is derived from an EMBL/GenBank/DDBJ whole genome shotgun (WGS) entry which is preliminary data.</text>
</comment>
<keyword evidence="4" id="KW-1185">Reference proteome</keyword>
<dbReference type="InterPro" id="IPR032710">
    <property type="entry name" value="NTF2-like_dom_sf"/>
</dbReference>
<gene>
    <name evidence="3" type="ORF">PG991_003595</name>
</gene>
<feature type="compositionally biased region" description="Polar residues" evidence="1">
    <location>
        <begin position="255"/>
        <end position="265"/>
    </location>
</feature>
<evidence type="ECO:0000256" key="1">
    <source>
        <dbReference type="SAM" id="MobiDB-lite"/>
    </source>
</evidence>